<dbReference type="AlphaFoldDB" id="A0AA86Q4K4"/>
<reference evidence="2" key="1">
    <citation type="submission" date="2023-06" db="EMBL/GenBank/DDBJ databases">
        <authorList>
            <person name="Kurt Z."/>
        </authorList>
    </citation>
    <scope>NUCLEOTIDE SEQUENCE</scope>
</reference>
<gene>
    <name evidence="3" type="ORF">HINF_LOCUS23238</name>
    <name evidence="2" type="ORF">HINF_LOCUS33174</name>
</gene>
<sequence>MNLMVSDLYTVSNQAQLNFQYYLSIHNMILSSICIRGENQKIFTSHIDVHVYHILKEELLTDILPKFTCQKSNYKTYKLPSKEKRSQKIANRQLIYNTVPRFKPQTNKKQRKHNNTQLPYSTKGCYQQKDLQNKLNQPEKANGDSVRRFDV</sequence>
<dbReference type="EMBL" id="CATOUU010000747">
    <property type="protein sequence ID" value="CAI9945529.1"/>
    <property type="molecule type" value="Genomic_DNA"/>
</dbReference>
<reference evidence="3 4" key="2">
    <citation type="submission" date="2024-07" db="EMBL/GenBank/DDBJ databases">
        <authorList>
            <person name="Akdeniz Z."/>
        </authorList>
    </citation>
    <scope>NUCLEOTIDE SEQUENCE [LARGE SCALE GENOMIC DNA]</scope>
</reference>
<evidence type="ECO:0000256" key="1">
    <source>
        <dbReference type="SAM" id="MobiDB-lite"/>
    </source>
</evidence>
<proteinExistence type="predicted"/>
<accession>A0AA86Q4K4</accession>
<feature type="region of interest" description="Disordered" evidence="1">
    <location>
        <begin position="103"/>
        <end position="123"/>
    </location>
</feature>
<keyword evidence="4" id="KW-1185">Reference proteome</keyword>
<dbReference type="EMBL" id="CAXDID020000066">
    <property type="protein sequence ID" value="CAL6012305.1"/>
    <property type="molecule type" value="Genomic_DNA"/>
</dbReference>
<protein>
    <submittedName>
        <fullName evidence="3">Hypothetical_protein</fullName>
    </submittedName>
</protein>
<name>A0AA86Q4K4_9EUKA</name>
<dbReference type="Proteomes" id="UP001642409">
    <property type="component" value="Unassembled WGS sequence"/>
</dbReference>
<evidence type="ECO:0000313" key="3">
    <source>
        <dbReference type="EMBL" id="CAL6012305.1"/>
    </source>
</evidence>
<comment type="caution">
    <text evidence="2">The sequence shown here is derived from an EMBL/GenBank/DDBJ whole genome shotgun (WGS) entry which is preliminary data.</text>
</comment>
<organism evidence="2">
    <name type="scientific">Hexamita inflata</name>
    <dbReference type="NCBI Taxonomy" id="28002"/>
    <lineage>
        <taxon>Eukaryota</taxon>
        <taxon>Metamonada</taxon>
        <taxon>Diplomonadida</taxon>
        <taxon>Hexamitidae</taxon>
        <taxon>Hexamitinae</taxon>
        <taxon>Hexamita</taxon>
    </lineage>
</organism>
<evidence type="ECO:0000313" key="4">
    <source>
        <dbReference type="Proteomes" id="UP001642409"/>
    </source>
</evidence>
<evidence type="ECO:0000313" key="2">
    <source>
        <dbReference type="EMBL" id="CAI9945529.1"/>
    </source>
</evidence>